<dbReference type="InterPro" id="IPR003018">
    <property type="entry name" value="GAF"/>
</dbReference>
<dbReference type="PANTHER" id="PTHR45436">
    <property type="entry name" value="SENSOR HISTIDINE KINASE YKOH"/>
    <property type="match status" value="1"/>
</dbReference>
<sequence length="414" mass="43719">MDRRARAFEAFAGIVRDRDRPFVERTRAGLELVREALETESGRLARVADGEHTLLALATAADFDGDATVGTHRPLSGTFCGLSVRRGELFAFGRIEAAPPEVAGRAAHVEDGLSSYIGVPVRVDDDVYGTCCFTGHEERGPFADWERALVRSLAAWVGDGLTTRGRERALAAERDRLDGFAAMVDHDVREPLSAARGAAQLASETAADGDADAAARHAADAVEALSRTDRLVDDLLRLSNDSERAAGVVPVDVRSVAEHAWGEVAGAGTDATLETTAGVRVPADQSLLKRLLAEGLRFCLMTGPGDLRVRVGPLDDRPGFFLADDGPGVPGDGPDRPADTGDGLEGIERIAAAHDWRVTVGLSAEGGVRMEVETDEGLWPAARSTDDVGATLLDRNAADIIGADPDTGNGSAER</sequence>
<keyword evidence="5" id="KW-0808">Transferase</keyword>
<evidence type="ECO:0000256" key="1">
    <source>
        <dbReference type="ARBA" id="ARBA00000085"/>
    </source>
</evidence>
<dbReference type="SMART" id="SM00388">
    <property type="entry name" value="HisKA"/>
    <property type="match status" value="1"/>
</dbReference>
<comment type="catalytic activity">
    <reaction evidence="1">
        <text>ATP + protein L-histidine = ADP + protein N-phospho-L-histidine.</text>
        <dbReference type="EC" id="2.7.13.3"/>
    </reaction>
</comment>
<gene>
    <name evidence="10" type="ORF">DP107_14760</name>
</gene>
<evidence type="ECO:0000259" key="9">
    <source>
        <dbReference type="PROSITE" id="PS50109"/>
    </source>
</evidence>
<organism evidence="10 11">
    <name type="scientific">Haloglomus irregulare</name>
    <dbReference type="NCBI Taxonomy" id="2234134"/>
    <lineage>
        <taxon>Archaea</taxon>
        <taxon>Methanobacteriati</taxon>
        <taxon>Methanobacteriota</taxon>
        <taxon>Stenosarchaea group</taxon>
        <taxon>Halobacteria</taxon>
        <taxon>Halobacteriales</taxon>
        <taxon>Natronomonadaceae</taxon>
        <taxon>Haloglomus</taxon>
    </lineage>
</organism>
<dbReference type="EMBL" id="QMDX01000011">
    <property type="protein sequence ID" value="TSD09634.1"/>
    <property type="molecule type" value="Genomic_DNA"/>
</dbReference>
<dbReference type="Pfam" id="PF00512">
    <property type="entry name" value="HisKA"/>
    <property type="match status" value="1"/>
</dbReference>
<keyword evidence="4" id="KW-0597">Phosphoprotein</keyword>
<dbReference type="SMART" id="SM00065">
    <property type="entry name" value="GAF"/>
    <property type="match status" value="1"/>
</dbReference>
<dbReference type="InterPro" id="IPR050428">
    <property type="entry name" value="TCS_sensor_his_kinase"/>
</dbReference>
<dbReference type="InterPro" id="IPR036097">
    <property type="entry name" value="HisK_dim/P_sf"/>
</dbReference>
<keyword evidence="11" id="KW-1185">Reference proteome</keyword>
<comment type="subcellular location">
    <subcellularLocation>
        <location evidence="2">Membrane</location>
        <topology evidence="2">Multi-pass membrane protein</topology>
    </subcellularLocation>
</comment>
<dbReference type="SUPFAM" id="SSF47384">
    <property type="entry name" value="Homodimeric domain of signal transducing histidine kinase"/>
    <property type="match status" value="1"/>
</dbReference>
<evidence type="ECO:0000256" key="6">
    <source>
        <dbReference type="ARBA" id="ARBA00022777"/>
    </source>
</evidence>
<dbReference type="Pfam" id="PF01590">
    <property type="entry name" value="GAF"/>
    <property type="match status" value="1"/>
</dbReference>
<evidence type="ECO:0000313" key="10">
    <source>
        <dbReference type="EMBL" id="TSD09634.1"/>
    </source>
</evidence>
<evidence type="ECO:0000313" key="11">
    <source>
        <dbReference type="Proteomes" id="UP000319894"/>
    </source>
</evidence>
<dbReference type="RefSeq" id="WP_144262919.1">
    <property type="nucleotide sequence ID" value="NZ_QMDX01000011.1"/>
</dbReference>
<dbReference type="InterPro" id="IPR005467">
    <property type="entry name" value="His_kinase_dom"/>
</dbReference>
<dbReference type="CDD" id="cd00082">
    <property type="entry name" value="HisKA"/>
    <property type="match status" value="1"/>
</dbReference>
<name>A0A554MWY7_9EURY</name>
<dbReference type="GO" id="GO:0000155">
    <property type="term" value="F:phosphorelay sensor kinase activity"/>
    <property type="evidence" value="ECO:0007669"/>
    <property type="project" value="InterPro"/>
</dbReference>
<protein>
    <recommendedName>
        <fullName evidence="3">histidine kinase</fullName>
        <ecNumber evidence="3">2.7.13.3</ecNumber>
    </recommendedName>
</protein>
<evidence type="ECO:0000256" key="5">
    <source>
        <dbReference type="ARBA" id="ARBA00022679"/>
    </source>
</evidence>
<dbReference type="InParanoid" id="A0A554MWY7"/>
<accession>A0A554MWY7</accession>
<comment type="caution">
    <text evidence="10">The sequence shown here is derived from an EMBL/GenBank/DDBJ whole genome shotgun (WGS) entry which is preliminary data.</text>
</comment>
<dbReference type="InterPro" id="IPR029016">
    <property type="entry name" value="GAF-like_dom_sf"/>
</dbReference>
<keyword evidence="6" id="KW-0418">Kinase</keyword>
<dbReference type="InterPro" id="IPR003661">
    <property type="entry name" value="HisK_dim/P_dom"/>
</dbReference>
<evidence type="ECO:0000256" key="2">
    <source>
        <dbReference type="ARBA" id="ARBA00004141"/>
    </source>
</evidence>
<dbReference type="EC" id="2.7.13.3" evidence="3"/>
<dbReference type="AlphaFoldDB" id="A0A554MWY7"/>
<dbReference type="OrthoDB" id="342253at2157"/>
<dbReference type="SUPFAM" id="SSF55874">
    <property type="entry name" value="ATPase domain of HSP90 chaperone/DNA topoisomerase II/histidine kinase"/>
    <property type="match status" value="1"/>
</dbReference>
<dbReference type="Gene3D" id="3.30.565.10">
    <property type="entry name" value="Histidine kinase-like ATPase, C-terminal domain"/>
    <property type="match status" value="1"/>
</dbReference>
<dbReference type="Gene3D" id="3.30.450.40">
    <property type="match status" value="1"/>
</dbReference>
<feature type="domain" description="Histidine kinase" evidence="9">
    <location>
        <begin position="183"/>
        <end position="378"/>
    </location>
</feature>
<dbReference type="PANTHER" id="PTHR45436:SF15">
    <property type="entry name" value="SENSOR HISTIDINE KINASE CUSS"/>
    <property type="match status" value="1"/>
</dbReference>
<dbReference type="PROSITE" id="PS50109">
    <property type="entry name" value="HIS_KIN"/>
    <property type="match status" value="1"/>
</dbReference>
<keyword evidence="7" id="KW-0902">Two-component regulatory system</keyword>
<proteinExistence type="predicted"/>
<reference evidence="10 11" key="1">
    <citation type="submission" date="2018-06" db="EMBL/GenBank/DDBJ databases">
        <title>Natronomonas sp. F16-60 a new haloarchaeon isolated from a solar saltern of Isla Cristina, Huelva, Spain.</title>
        <authorList>
            <person name="Duran-Viseras A."/>
            <person name="Sanchez-Porro C."/>
            <person name="Ventosa A."/>
        </authorList>
    </citation>
    <scope>NUCLEOTIDE SEQUENCE [LARGE SCALE GENOMIC DNA]</scope>
    <source>
        <strain evidence="10 11">F16-60</strain>
    </source>
</reference>
<dbReference type="SUPFAM" id="SSF55781">
    <property type="entry name" value="GAF domain-like"/>
    <property type="match status" value="1"/>
</dbReference>
<keyword evidence="8" id="KW-0472">Membrane</keyword>
<dbReference type="Gene3D" id="1.10.287.130">
    <property type="match status" value="1"/>
</dbReference>
<dbReference type="Proteomes" id="UP000319894">
    <property type="component" value="Unassembled WGS sequence"/>
</dbReference>
<evidence type="ECO:0000256" key="3">
    <source>
        <dbReference type="ARBA" id="ARBA00012438"/>
    </source>
</evidence>
<dbReference type="GO" id="GO:0005886">
    <property type="term" value="C:plasma membrane"/>
    <property type="evidence" value="ECO:0007669"/>
    <property type="project" value="TreeGrafter"/>
</dbReference>
<evidence type="ECO:0000256" key="4">
    <source>
        <dbReference type="ARBA" id="ARBA00022553"/>
    </source>
</evidence>
<evidence type="ECO:0000256" key="7">
    <source>
        <dbReference type="ARBA" id="ARBA00023012"/>
    </source>
</evidence>
<dbReference type="InterPro" id="IPR036890">
    <property type="entry name" value="HATPase_C_sf"/>
</dbReference>
<evidence type="ECO:0000256" key="8">
    <source>
        <dbReference type="ARBA" id="ARBA00023136"/>
    </source>
</evidence>